<evidence type="ECO:0000313" key="3">
    <source>
        <dbReference type="Proteomes" id="UP000321947"/>
    </source>
</evidence>
<gene>
    <name evidence="2" type="ORF">E5676_scaffold21G004940</name>
</gene>
<proteinExistence type="predicted"/>
<dbReference type="AlphaFoldDB" id="A0A5D3CXN8"/>
<evidence type="ECO:0000313" key="2">
    <source>
        <dbReference type="EMBL" id="TYK16663.1"/>
    </source>
</evidence>
<sequence length="161" mass="18400">MLLLMMESFAKERLIISDKTTDSTAHESASTKGKEKEATTSKSTDTDRNAEECRNDRKANNDDVPADWSKFEKVEMPVFSGEDPDSWLFQAERSSRHGTILGKILRIKQEYCNLFDKLVAPLFDVQEKVIEDTFMNGLLPWIRAEVSFCRLKGLVEMMQVA</sequence>
<feature type="compositionally biased region" description="Basic and acidic residues" evidence="1">
    <location>
        <begin position="32"/>
        <end position="61"/>
    </location>
</feature>
<feature type="region of interest" description="Disordered" evidence="1">
    <location>
        <begin position="20"/>
        <end position="66"/>
    </location>
</feature>
<reference evidence="2 3" key="1">
    <citation type="submission" date="2019-08" db="EMBL/GenBank/DDBJ databases">
        <title>Draft genome sequences of two oriental melons (Cucumis melo L. var makuwa).</title>
        <authorList>
            <person name="Kwon S.-Y."/>
        </authorList>
    </citation>
    <scope>NUCLEOTIDE SEQUENCE [LARGE SCALE GENOMIC DNA]</scope>
    <source>
        <strain evidence="3">cv. Chang Bougi</strain>
        <tissue evidence="2">Leaf</tissue>
    </source>
</reference>
<dbReference type="Proteomes" id="UP000321947">
    <property type="component" value="Unassembled WGS sequence"/>
</dbReference>
<dbReference type="EMBL" id="SSTD01008307">
    <property type="protein sequence ID" value="TYK16663.1"/>
    <property type="molecule type" value="Genomic_DNA"/>
</dbReference>
<organism evidence="2 3">
    <name type="scientific">Cucumis melo var. makuwa</name>
    <name type="common">Oriental melon</name>
    <dbReference type="NCBI Taxonomy" id="1194695"/>
    <lineage>
        <taxon>Eukaryota</taxon>
        <taxon>Viridiplantae</taxon>
        <taxon>Streptophyta</taxon>
        <taxon>Embryophyta</taxon>
        <taxon>Tracheophyta</taxon>
        <taxon>Spermatophyta</taxon>
        <taxon>Magnoliopsida</taxon>
        <taxon>eudicotyledons</taxon>
        <taxon>Gunneridae</taxon>
        <taxon>Pentapetalae</taxon>
        <taxon>rosids</taxon>
        <taxon>fabids</taxon>
        <taxon>Cucurbitales</taxon>
        <taxon>Cucurbitaceae</taxon>
        <taxon>Benincaseae</taxon>
        <taxon>Cucumis</taxon>
    </lineage>
</organism>
<protein>
    <submittedName>
        <fullName evidence="2">Transposon Tf2-1 polyprotein isoform X1</fullName>
    </submittedName>
</protein>
<name>A0A5D3CXN8_CUCMM</name>
<evidence type="ECO:0000256" key="1">
    <source>
        <dbReference type="SAM" id="MobiDB-lite"/>
    </source>
</evidence>
<accession>A0A5D3CXN8</accession>
<comment type="caution">
    <text evidence="2">The sequence shown here is derived from an EMBL/GenBank/DDBJ whole genome shotgun (WGS) entry which is preliminary data.</text>
</comment>